<keyword evidence="1" id="KW-0175">Coiled coil</keyword>
<reference evidence="2 3" key="1">
    <citation type="journal article" date="2022" name="bioRxiv">
        <title>Genomics of Preaxostyla Flagellates Illuminates Evolutionary Transitions and the Path Towards Mitochondrial Loss.</title>
        <authorList>
            <person name="Novak L.V.F."/>
            <person name="Treitli S.C."/>
            <person name="Pyrih J."/>
            <person name="Halakuc P."/>
            <person name="Pipaliya S.V."/>
            <person name="Vacek V."/>
            <person name="Brzon O."/>
            <person name="Soukal P."/>
            <person name="Eme L."/>
            <person name="Dacks J.B."/>
            <person name="Karnkowska A."/>
            <person name="Elias M."/>
            <person name="Hampl V."/>
        </authorList>
    </citation>
    <scope>NUCLEOTIDE SEQUENCE [LARGE SCALE GENOMIC DNA]</scope>
    <source>
        <strain evidence="2">NAU3</strain>
        <tissue evidence="2">Gut</tissue>
    </source>
</reference>
<protein>
    <submittedName>
        <fullName evidence="2">Uncharacterized protein</fullName>
    </submittedName>
</protein>
<name>A0ABQ9WW75_9EUKA</name>
<dbReference type="EMBL" id="JARBJD010000331">
    <property type="protein sequence ID" value="KAK2943748.1"/>
    <property type="molecule type" value="Genomic_DNA"/>
</dbReference>
<keyword evidence="3" id="KW-1185">Reference proteome</keyword>
<comment type="caution">
    <text evidence="2">The sequence shown here is derived from an EMBL/GenBank/DDBJ whole genome shotgun (WGS) entry which is preliminary data.</text>
</comment>
<evidence type="ECO:0000313" key="3">
    <source>
        <dbReference type="Proteomes" id="UP001281761"/>
    </source>
</evidence>
<dbReference type="CDD" id="cd22249">
    <property type="entry name" value="UDM1_RNF168_RNF169-like"/>
    <property type="match status" value="1"/>
</dbReference>
<organism evidence="2 3">
    <name type="scientific">Blattamonas nauphoetae</name>
    <dbReference type="NCBI Taxonomy" id="2049346"/>
    <lineage>
        <taxon>Eukaryota</taxon>
        <taxon>Metamonada</taxon>
        <taxon>Preaxostyla</taxon>
        <taxon>Oxymonadida</taxon>
        <taxon>Blattamonas</taxon>
    </lineage>
</organism>
<proteinExistence type="predicted"/>
<evidence type="ECO:0000256" key="1">
    <source>
        <dbReference type="SAM" id="Coils"/>
    </source>
</evidence>
<evidence type="ECO:0000313" key="2">
    <source>
        <dbReference type="EMBL" id="KAK2943748.1"/>
    </source>
</evidence>
<gene>
    <name evidence="2" type="ORF">BLNAU_21351</name>
</gene>
<dbReference type="Proteomes" id="UP001281761">
    <property type="component" value="Unassembled WGS sequence"/>
</dbReference>
<sequence length="260" mass="29368">MPSPSTKEIGAIGIDLAAVRREMEAERVKEKEEFVRKMREMEEMKKANEELIEEGRQRREEERMRKEEEERRRNVKEGAVAIEVFAQDKFTVSGNMFTKSVTDFSSLFSHSFGPVIVRITFVIRKCTNQLFLVGLIAPNMVEQATPTQGWFANLKGAAGWEISPSFRYVRQNGKEYHKGTACKVETVGQRVVIEADGREGKRTVKLAQDGETQPVFFSNIPVPFRFGIQMHSSGDSVEIVSSEVLKEPAMVGGSLKVVMD</sequence>
<accession>A0ABQ9WW75</accession>
<feature type="coiled-coil region" evidence="1">
    <location>
        <begin position="31"/>
        <end position="78"/>
    </location>
</feature>